<evidence type="ECO:0000313" key="6">
    <source>
        <dbReference type="Proteomes" id="UP001449225"/>
    </source>
</evidence>
<organism evidence="5 6">
    <name type="scientific">Neptuniibacter pectenicola</name>
    <dbReference type="NCBI Taxonomy" id="1806669"/>
    <lineage>
        <taxon>Bacteria</taxon>
        <taxon>Pseudomonadati</taxon>
        <taxon>Pseudomonadota</taxon>
        <taxon>Gammaproteobacteria</taxon>
        <taxon>Oceanospirillales</taxon>
        <taxon>Oceanospirillaceae</taxon>
        <taxon>Neptuniibacter</taxon>
    </lineage>
</organism>
<dbReference type="RefSeq" id="WP_342853564.1">
    <property type="nucleotide sequence ID" value="NZ_JBBMRA010000001.1"/>
</dbReference>
<sequence length="188" mass="20920">MPKASELKKGMVVKINNNYYSVHSIDVRSPSSRGANTLYKVRFSQLPGGGKDEETFIGGDLLKEVLLERRNCSYLYREDDTFTFMDSEDYNQYLLNSAAIEAQLPYLQDGMENIQAMMIDGEVLTIQMPSSVVLTIAECVPGMKAASATGRTKPAILSNGLEVQVPEYIKEGEKVKVNTETGKFMERA</sequence>
<name>A0ABU9TN86_9GAMM</name>
<dbReference type="InterPro" id="IPR015365">
    <property type="entry name" value="Elong-fact-P_C"/>
</dbReference>
<dbReference type="CDD" id="cd04470">
    <property type="entry name" value="S1_EF-P_repeat_1"/>
    <property type="match status" value="1"/>
</dbReference>
<dbReference type="SUPFAM" id="SSF50104">
    <property type="entry name" value="Translation proteins SH3-like domain"/>
    <property type="match status" value="1"/>
</dbReference>
<feature type="domain" description="Translation elongation factor P/YeiP central" evidence="4">
    <location>
        <begin position="69"/>
        <end position="124"/>
    </location>
</feature>
<evidence type="ECO:0000259" key="4">
    <source>
        <dbReference type="SMART" id="SM01185"/>
    </source>
</evidence>
<dbReference type="PANTHER" id="PTHR30053">
    <property type="entry name" value="ELONGATION FACTOR P"/>
    <property type="match status" value="1"/>
</dbReference>
<dbReference type="SUPFAM" id="SSF50249">
    <property type="entry name" value="Nucleic acid-binding proteins"/>
    <property type="match status" value="2"/>
</dbReference>
<protein>
    <recommendedName>
        <fullName evidence="2">Elongation factor P-like protein</fullName>
    </recommendedName>
</protein>
<dbReference type="CDD" id="cd05794">
    <property type="entry name" value="S1_EF-P_repeat_2"/>
    <property type="match status" value="1"/>
</dbReference>
<dbReference type="EMBL" id="JBBMRA010000001">
    <property type="protein sequence ID" value="MEM5535178.1"/>
    <property type="molecule type" value="Genomic_DNA"/>
</dbReference>
<dbReference type="NCBIfam" id="NF003392">
    <property type="entry name" value="PRK04542.1"/>
    <property type="match status" value="1"/>
</dbReference>
<dbReference type="HAMAP" id="MF_00646">
    <property type="entry name" value="EFP"/>
    <property type="match status" value="1"/>
</dbReference>
<comment type="caution">
    <text evidence="5">The sequence shown here is derived from an EMBL/GenBank/DDBJ whole genome shotgun (WGS) entry which is preliminary data.</text>
</comment>
<keyword evidence="6" id="KW-1185">Reference proteome</keyword>
<dbReference type="Gene3D" id="2.40.50.140">
    <property type="entry name" value="Nucleic acid-binding proteins"/>
    <property type="match status" value="2"/>
</dbReference>
<accession>A0ABU9TN86</accession>
<dbReference type="InterPro" id="IPR008991">
    <property type="entry name" value="Translation_prot_SH3-like_sf"/>
</dbReference>
<proteinExistence type="inferred from homology"/>
<dbReference type="PIRSF" id="PIRSF005901">
    <property type="entry name" value="EF-P"/>
    <property type="match status" value="1"/>
</dbReference>
<dbReference type="InterPro" id="IPR020599">
    <property type="entry name" value="Transl_elong_fac_P/YeiP"/>
</dbReference>
<reference evidence="5 6" key="1">
    <citation type="submission" date="2024-03" db="EMBL/GenBank/DDBJ databases">
        <title>Community enrichment and isolation of bacterial strains for fucoidan degradation.</title>
        <authorList>
            <person name="Sichert A."/>
        </authorList>
    </citation>
    <scope>NUCLEOTIDE SEQUENCE [LARGE SCALE GENOMIC DNA]</scope>
    <source>
        <strain evidence="5 6">AS76</strain>
    </source>
</reference>
<evidence type="ECO:0000256" key="1">
    <source>
        <dbReference type="ARBA" id="ARBA00009479"/>
    </source>
</evidence>
<dbReference type="Pfam" id="PF09285">
    <property type="entry name" value="Elong-fact-P_C"/>
    <property type="match status" value="1"/>
</dbReference>
<dbReference type="Pfam" id="PF01132">
    <property type="entry name" value="EFP"/>
    <property type="match status" value="1"/>
</dbReference>
<dbReference type="Gene3D" id="2.30.30.30">
    <property type="match status" value="1"/>
</dbReference>
<dbReference type="Proteomes" id="UP001449225">
    <property type="component" value="Unassembled WGS sequence"/>
</dbReference>
<evidence type="ECO:0000256" key="2">
    <source>
        <dbReference type="HAMAP-Rule" id="MF_00646"/>
    </source>
</evidence>
<evidence type="ECO:0000313" key="5">
    <source>
        <dbReference type="EMBL" id="MEM5535178.1"/>
    </source>
</evidence>
<comment type="similarity">
    <text evidence="1 2">Belongs to the elongation factor P family.</text>
</comment>
<dbReference type="SMART" id="SM00841">
    <property type="entry name" value="Elong-fact-P_C"/>
    <property type="match status" value="1"/>
</dbReference>
<feature type="domain" description="Elongation factor P C-terminal" evidence="3">
    <location>
        <begin position="132"/>
        <end position="187"/>
    </location>
</feature>
<dbReference type="SMART" id="SM01185">
    <property type="entry name" value="EFP"/>
    <property type="match status" value="1"/>
</dbReference>
<dbReference type="InterPro" id="IPR001059">
    <property type="entry name" value="Transl_elong_P/YeiP_cen"/>
</dbReference>
<dbReference type="InterPro" id="IPR013852">
    <property type="entry name" value="Transl_elong_P/YeiP_CS"/>
</dbReference>
<dbReference type="Pfam" id="PF08207">
    <property type="entry name" value="EFP_N"/>
    <property type="match status" value="1"/>
</dbReference>
<dbReference type="InterPro" id="IPR011897">
    <property type="entry name" value="Transl_elong_p-like_YeiP"/>
</dbReference>
<gene>
    <name evidence="5" type="primary">yeiP</name>
    <name evidence="5" type="ORF">WNY58_02120</name>
</gene>
<dbReference type="PANTHER" id="PTHR30053:SF14">
    <property type="entry name" value="TRANSLATION ELONGATION FACTOR KOW-LIKE DOMAIN-CONTAINING PROTEIN"/>
    <property type="match status" value="1"/>
</dbReference>
<dbReference type="InterPro" id="IPR014722">
    <property type="entry name" value="Rib_uL2_dom2"/>
</dbReference>
<dbReference type="InterPro" id="IPR012340">
    <property type="entry name" value="NA-bd_OB-fold"/>
</dbReference>
<dbReference type="NCBIfam" id="NF001810">
    <property type="entry name" value="PRK00529.1"/>
    <property type="match status" value="1"/>
</dbReference>
<dbReference type="PROSITE" id="PS01275">
    <property type="entry name" value="EFP"/>
    <property type="match status" value="1"/>
</dbReference>
<evidence type="ECO:0000259" key="3">
    <source>
        <dbReference type="SMART" id="SM00841"/>
    </source>
</evidence>
<dbReference type="InterPro" id="IPR013185">
    <property type="entry name" value="Transl_elong_KOW-like"/>
</dbReference>